<keyword evidence="4 7" id="KW-0732">Signal</keyword>
<keyword evidence="10" id="KW-1185">Reference proteome</keyword>
<dbReference type="Gene3D" id="3.40.50.2300">
    <property type="match status" value="2"/>
</dbReference>
<sequence length="353" mass="36831">MNKRVFAVGAVALASVAVLAGCRSNGSHGSASGKAKTDLKVAIVTDTGGINDRSFNQSAWEGLEAWGKENGLTKGQGFNYYQSNSASDYTTNFNSAAAAGYKLQVGIGFSLEQATEEAAKNNPKNDYLIVDSAPTTPIKNLASALFADNEGAYLAGVAAAKASKTGKIGFIGGMQSDVITRFQAGYTAGAKSVNPNIKVDVQYAQSFTDAAKGKTIAHAMYGAGEDVVYQCAGGVGVGAFNEAKAQNEGKNEADKVWLIGVDQDQKYLGNYTSKDGKKSNFVLVSTIKEVGKVVRDMADKTKANKFPGGSVTTYNLKNGGVNIGYDNVTSSIKSAVETAKEDIISGKITVPSK</sequence>
<dbReference type="RefSeq" id="WP_153495886.1">
    <property type="nucleotide sequence ID" value="NZ_CAXYUY010000002.1"/>
</dbReference>
<dbReference type="InterPro" id="IPR003760">
    <property type="entry name" value="PnrA-like"/>
</dbReference>
<dbReference type="PROSITE" id="PS51257">
    <property type="entry name" value="PROKAR_LIPOPROTEIN"/>
    <property type="match status" value="1"/>
</dbReference>
<evidence type="ECO:0000256" key="1">
    <source>
        <dbReference type="ARBA" id="ARBA00004193"/>
    </source>
</evidence>
<evidence type="ECO:0000256" key="3">
    <source>
        <dbReference type="ARBA" id="ARBA00022475"/>
    </source>
</evidence>
<evidence type="ECO:0000313" key="10">
    <source>
        <dbReference type="Proteomes" id="UP000439550"/>
    </source>
</evidence>
<proteinExistence type="inferred from homology"/>
<dbReference type="AlphaFoldDB" id="A0A7X1Z7I1"/>
<dbReference type="PANTHER" id="PTHR34296:SF2">
    <property type="entry name" value="ABC TRANSPORTER GUANOSINE-BINDING PROTEIN NUPN"/>
    <property type="match status" value="1"/>
</dbReference>
<evidence type="ECO:0000256" key="5">
    <source>
        <dbReference type="ARBA" id="ARBA00023136"/>
    </source>
</evidence>
<accession>A0A7X1Z7I1</accession>
<dbReference type="PANTHER" id="PTHR34296">
    <property type="entry name" value="TRANSCRIPTIONAL ACTIVATOR PROTEIN MED"/>
    <property type="match status" value="1"/>
</dbReference>
<evidence type="ECO:0000313" key="9">
    <source>
        <dbReference type="EMBL" id="MQW39206.1"/>
    </source>
</evidence>
<dbReference type="CDD" id="cd06354">
    <property type="entry name" value="PBP1_PrnA-like"/>
    <property type="match status" value="1"/>
</dbReference>
<comment type="similarity">
    <text evidence="2">Belongs to the BMP lipoprotein family.</text>
</comment>
<dbReference type="InterPro" id="IPR028082">
    <property type="entry name" value="Peripla_BP_I"/>
</dbReference>
<keyword evidence="5" id="KW-0472">Membrane</keyword>
<feature type="signal peptide" evidence="7">
    <location>
        <begin position="1"/>
        <end position="20"/>
    </location>
</feature>
<organism evidence="9 10">
    <name type="scientific">Lactococcus hircilactis</name>
    <dbReference type="NCBI Taxonomy" id="1494462"/>
    <lineage>
        <taxon>Bacteria</taxon>
        <taxon>Bacillati</taxon>
        <taxon>Bacillota</taxon>
        <taxon>Bacilli</taxon>
        <taxon>Lactobacillales</taxon>
        <taxon>Streptococcaceae</taxon>
        <taxon>Lactococcus</taxon>
    </lineage>
</organism>
<evidence type="ECO:0000259" key="8">
    <source>
        <dbReference type="Pfam" id="PF02608"/>
    </source>
</evidence>
<keyword evidence="3" id="KW-1003">Cell membrane</keyword>
<name>A0A7X1Z7I1_9LACT</name>
<comment type="caution">
    <text evidence="9">The sequence shown here is derived from an EMBL/GenBank/DDBJ whole genome shotgun (WGS) entry which is preliminary data.</text>
</comment>
<feature type="domain" description="ABC transporter substrate-binding protein PnrA-like" evidence="8">
    <location>
        <begin position="41"/>
        <end position="352"/>
    </location>
</feature>
<evidence type="ECO:0000256" key="4">
    <source>
        <dbReference type="ARBA" id="ARBA00022729"/>
    </source>
</evidence>
<protein>
    <submittedName>
        <fullName evidence="9">BMP family ABC transporter substrate-binding protein</fullName>
    </submittedName>
</protein>
<dbReference type="Proteomes" id="UP000439550">
    <property type="component" value="Unassembled WGS sequence"/>
</dbReference>
<dbReference type="OrthoDB" id="9784230at2"/>
<evidence type="ECO:0000256" key="7">
    <source>
        <dbReference type="SAM" id="SignalP"/>
    </source>
</evidence>
<dbReference type="Pfam" id="PF02608">
    <property type="entry name" value="Bmp"/>
    <property type="match status" value="1"/>
</dbReference>
<evidence type="ECO:0000256" key="2">
    <source>
        <dbReference type="ARBA" id="ARBA00008610"/>
    </source>
</evidence>
<dbReference type="EMBL" id="WITJ01000005">
    <property type="protein sequence ID" value="MQW39206.1"/>
    <property type="molecule type" value="Genomic_DNA"/>
</dbReference>
<feature type="chain" id="PRO_5039487840" evidence="7">
    <location>
        <begin position="21"/>
        <end position="353"/>
    </location>
</feature>
<dbReference type="GO" id="GO:0005886">
    <property type="term" value="C:plasma membrane"/>
    <property type="evidence" value="ECO:0007669"/>
    <property type="project" value="UniProtKB-SubCell"/>
</dbReference>
<dbReference type="SUPFAM" id="SSF53822">
    <property type="entry name" value="Periplasmic binding protein-like I"/>
    <property type="match status" value="1"/>
</dbReference>
<gene>
    <name evidence="9" type="ORF">GHI93_04535</name>
</gene>
<reference evidence="9 10" key="1">
    <citation type="submission" date="2019-10" db="EMBL/GenBank/DDBJ databases">
        <authorList>
            <person name="Dong K."/>
        </authorList>
    </citation>
    <scope>NUCLEOTIDE SEQUENCE [LARGE SCALE GENOMIC DNA]</scope>
    <source>
        <strain evidence="9 10">DSM 28960</strain>
    </source>
</reference>
<comment type="subcellular location">
    <subcellularLocation>
        <location evidence="1">Cell membrane</location>
        <topology evidence="1">Lipid-anchor</topology>
    </subcellularLocation>
</comment>
<evidence type="ECO:0000256" key="6">
    <source>
        <dbReference type="ARBA" id="ARBA00023288"/>
    </source>
</evidence>
<dbReference type="InterPro" id="IPR050957">
    <property type="entry name" value="BMP_lipoprotein"/>
</dbReference>
<keyword evidence="6" id="KW-0449">Lipoprotein</keyword>